<dbReference type="InterPro" id="IPR001611">
    <property type="entry name" value="Leu-rich_rpt"/>
</dbReference>
<keyword evidence="7" id="KW-0472">Membrane</keyword>
<evidence type="ECO:0000256" key="6">
    <source>
        <dbReference type="ARBA" id="ARBA00022989"/>
    </source>
</evidence>
<dbReference type="AlphaFoldDB" id="T1IWA7"/>
<keyword evidence="4 9" id="KW-0732">Signal</keyword>
<proteinExistence type="predicted"/>
<dbReference type="STRING" id="126957.T1IWA7"/>
<dbReference type="EnsemblMetazoa" id="SMAR005472-RA">
    <property type="protein sequence ID" value="SMAR005472-PA"/>
    <property type="gene ID" value="SMAR005472"/>
</dbReference>
<dbReference type="SMART" id="SM00369">
    <property type="entry name" value="LRR_TYP"/>
    <property type="match status" value="8"/>
</dbReference>
<keyword evidence="6" id="KW-1133">Transmembrane helix</keyword>
<keyword evidence="8" id="KW-0325">Glycoprotein</keyword>
<keyword evidence="5" id="KW-0677">Repeat</keyword>
<evidence type="ECO:0000256" key="3">
    <source>
        <dbReference type="ARBA" id="ARBA00022692"/>
    </source>
</evidence>
<dbReference type="GO" id="GO:0005886">
    <property type="term" value="C:plasma membrane"/>
    <property type="evidence" value="ECO:0007669"/>
    <property type="project" value="TreeGrafter"/>
</dbReference>
<dbReference type="EMBL" id="JH431612">
    <property type="status" value="NOT_ANNOTATED_CDS"/>
    <property type="molecule type" value="Genomic_DNA"/>
</dbReference>
<evidence type="ECO:0000256" key="1">
    <source>
        <dbReference type="ARBA" id="ARBA00004167"/>
    </source>
</evidence>
<keyword evidence="2" id="KW-0433">Leucine-rich repeat</keyword>
<dbReference type="PANTHER" id="PTHR24365:SF541">
    <property type="entry name" value="PROTEIN TOLL-RELATED"/>
    <property type="match status" value="1"/>
</dbReference>
<feature type="signal peptide" evidence="9">
    <location>
        <begin position="1"/>
        <end position="25"/>
    </location>
</feature>
<dbReference type="PhylomeDB" id="T1IWA7"/>
<feature type="chain" id="PRO_5004578895" description="LRRCT domain-containing protein" evidence="9">
    <location>
        <begin position="26"/>
        <end position="506"/>
    </location>
</feature>
<dbReference type="GO" id="GO:0007165">
    <property type="term" value="P:signal transduction"/>
    <property type="evidence" value="ECO:0007669"/>
    <property type="project" value="TreeGrafter"/>
</dbReference>
<dbReference type="Proteomes" id="UP000014500">
    <property type="component" value="Unassembled WGS sequence"/>
</dbReference>
<reference evidence="10" key="2">
    <citation type="submission" date="2015-02" db="UniProtKB">
        <authorList>
            <consortium name="EnsemblMetazoa"/>
        </authorList>
    </citation>
    <scope>IDENTIFICATION</scope>
</reference>
<comment type="subcellular location">
    <subcellularLocation>
        <location evidence="1">Membrane</location>
        <topology evidence="1">Single-pass membrane protein</topology>
    </subcellularLocation>
</comment>
<sequence length="506" mass="57262">MTSSVLVFLYLLTTILLPFIESKWALYCPQECNCTLTPAAKWVLGSVYNPADSKKEAYMRSVVCNVLTDTVLIQMLNKIPLETQTLTLIQHDSSKSFVLSDKHFRHIPQLLGLQIQGPRSVSAKRIAVANGWLRSQPKLQHLRLCRVNITAMDSSTFTKLKGLKILHLINVGLRSLPSEFFFGHVALQEISLNQNDIEHVQPSIFSTLPNLKVLSLSRNRLRCFENCTGDLPLPRLQHLDLTGNQIGHISTFTFVQMASLTSLHLEDNPIQVIFPNAFHATPNLQTLTLGYKKQPLHVMPFSFAGLARLTALTLPNIDNNVLEYGMFAGLTSLTHLNIIQGRLQQVTTNAFVGAPNLERISIRECRLKRLYRDAFSGLKYLTRLDLSRNRLVKLNPSAFFGLKRLQELFLQQNQLDVLPRRFFNVIPNSLGSLRLEGNPWNCTCEAGKWKSSAVGRVRKEGATEVKYVRDRSVEPLCHVPKQFSGKPVMDVLKKQLKCFKKKYSNT</sequence>
<dbReference type="InterPro" id="IPR003591">
    <property type="entry name" value="Leu-rich_rpt_typical-subtyp"/>
</dbReference>
<organism evidence="10 11">
    <name type="scientific">Strigamia maritima</name>
    <name type="common">European centipede</name>
    <name type="synonym">Geophilus maritimus</name>
    <dbReference type="NCBI Taxonomy" id="126957"/>
    <lineage>
        <taxon>Eukaryota</taxon>
        <taxon>Metazoa</taxon>
        <taxon>Ecdysozoa</taxon>
        <taxon>Arthropoda</taxon>
        <taxon>Myriapoda</taxon>
        <taxon>Chilopoda</taxon>
        <taxon>Pleurostigmophora</taxon>
        <taxon>Geophilomorpha</taxon>
        <taxon>Linotaeniidae</taxon>
        <taxon>Strigamia</taxon>
    </lineage>
</organism>
<dbReference type="PROSITE" id="PS51450">
    <property type="entry name" value="LRR"/>
    <property type="match status" value="1"/>
</dbReference>
<dbReference type="SMART" id="SM00365">
    <property type="entry name" value="LRR_SD22"/>
    <property type="match status" value="4"/>
</dbReference>
<dbReference type="Pfam" id="PF13855">
    <property type="entry name" value="LRR_8"/>
    <property type="match status" value="3"/>
</dbReference>
<evidence type="ECO:0000313" key="11">
    <source>
        <dbReference type="Proteomes" id="UP000014500"/>
    </source>
</evidence>
<dbReference type="Gene3D" id="3.80.10.10">
    <property type="entry name" value="Ribonuclease Inhibitor"/>
    <property type="match status" value="2"/>
</dbReference>
<evidence type="ECO:0000256" key="7">
    <source>
        <dbReference type="ARBA" id="ARBA00023136"/>
    </source>
</evidence>
<evidence type="ECO:0000256" key="8">
    <source>
        <dbReference type="ARBA" id="ARBA00023180"/>
    </source>
</evidence>
<dbReference type="PANTHER" id="PTHR24365">
    <property type="entry name" value="TOLL-LIKE RECEPTOR"/>
    <property type="match status" value="1"/>
</dbReference>
<evidence type="ECO:0000256" key="2">
    <source>
        <dbReference type="ARBA" id="ARBA00022614"/>
    </source>
</evidence>
<name>T1IWA7_STRMM</name>
<evidence type="ECO:0008006" key="12">
    <source>
        <dbReference type="Google" id="ProtNLM"/>
    </source>
</evidence>
<reference evidence="11" key="1">
    <citation type="submission" date="2011-05" db="EMBL/GenBank/DDBJ databases">
        <authorList>
            <person name="Richards S.R."/>
            <person name="Qu J."/>
            <person name="Jiang H."/>
            <person name="Jhangiani S.N."/>
            <person name="Agravi P."/>
            <person name="Goodspeed R."/>
            <person name="Gross S."/>
            <person name="Mandapat C."/>
            <person name="Jackson L."/>
            <person name="Mathew T."/>
            <person name="Pu L."/>
            <person name="Thornton R."/>
            <person name="Saada N."/>
            <person name="Wilczek-Boney K.B."/>
            <person name="Lee S."/>
            <person name="Kovar C."/>
            <person name="Wu Y."/>
            <person name="Scherer S.E."/>
            <person name="Worley K.C."/>
            <person name="Muzny D.M."/>
            <person name="Gibbs R."/>
        </authorList>
    </citation>
    <scope>NUCLEOTIDE SEQUENCE</scope>
    <source>
        <strain evidence="11">Brora</strain>
    </source>
</reference>
<evidence type="ECO:0000256" key="4">
    <source>
        <dbReference type="ARBA" id="ARBA00022729"/>
    </source>
</evidence>
<evidence type="ECO:0000256" key="9">
    <source>
        <dbReference type="SAM" id="SignalP"/>
    </source>
</evidence>
<keyword evidence="11" id="KW-1185">Reference proteome</keyword>
<dbReference type="eggNOG" id="KOG0619">
    <property type="taxonomic scope" value="Eukaryota"/>
</dbReference>
<dbReference type="SUPFAM" id="SSF52058">
    <property type="entry name" value="L domain-like"/>
    <property type="match status" value="1"/>
</dbReference>
<dbReference type="OMA" id="CVFRNES"/>
<protein>
    <recommendedName>
        <fullName evidence="12">LRRCT domain-containing protein</fullName>
    </recommendedName>
</protein>
<accession>T1IWA7</accession>
<dbReference type="HOGENOM" id="CLU_538975_0_0_1"/>
<dbReference type="InterPro" id="IPR032675">
    <property type="entry name" value="LRR_dom_sf"/>
</dbReference>
<evidence type="ECO:0000313" key="10">
    <source>
        <dbReference type="EnsemblMetazoa" id="SMAR005472-PA"/>
    </source>
</evidence>
<dbReference type="GO" id="GO:0038023">
    <property type="term" value="F:signaling receptor activity"/>
    <property type="evidence" value="ECO:0007669"/>
    <property type="project" value="TreeGrafter"/>
</dbReference>
<evidence type="ECO:0000256" key="5">
    <source>
        <dbReference type="ARBA" id="ARBA00022737"/>
    </source>
</evidence>
<keyword evidence="3" id="KW-0812">Transmembrane</keyword>